<organism evidence="4 5">
    <name type="scientific">Maritimibacter alkaliphilus HTCC2654</name>
    <dbReference type="NCBI Taxonomy" id="314271"/>
    <lineage>
        <taxon>Bacteria</taxon>
        <taxon>Pseudomonadati</taxon>
        <taxon>Pseudomonadota</taxon>
        <taxon>Alphaproteobacteria</taxon>
        <taxon>Rhodobacterales</taxon>
        <taxon>Roseobacteraceae</taxon>
        <taxon>Maritimibacter</taxon>
    </lineage>
</organism>
<keyword evidence="2" id="KW-1133">Transmembrane helix</keyword>
<dbReference type="Proteomes" id="UP000002931">
    <property type="component" value="Unassembled WGS sequence"/>
</dbReference>
<dbReference type="Gene3D" id="3.30.70.1070">
    <property type="entry name" value="Sporulation related repeat"/>
    <property type="match status" value="1"/>
</dbReference>
<gene>
    <name evidence="4" type="ORF">RB2654_04924</name>
</gene>
<protein>
    <recommendedName>
        <fullName evidence="3">SPOR domain-containing protein</fullName>
    </recommendedName>
</protein>
<evidence type="ECO:0000256" key="1">
    <source>
        <dbReference type="SAM" id="MobiDB-lite"/>
    </source>
</evidence>
<accession>A3VLD3</accession>
<feature type="region of interest" description="Disordered" evidence="1">
    <location>
        <begin position="1"/>
        <end position="72"/>
    </location>
</feature>
<dbReference type="Pfam" id="PF05036">
    <property type="entry name" value="SPOR"/>
    <property type="match status" value="1"/>
</dbReference>
<feature type="domain" description="SPOR" evidence="3">
    <location>
        <begin position="355"/>
        <end position="440"/>
    </location>
</feature>
<evidence type="ECO:0000313" key="4">
    <source>
        <dbReference type="EMBL" id="EAQ10938.1"/>
    </source>
</evidence>
<dbReference type="PROSITE" id="PS51724">
    <property type="entry name" value="SPOR"/>
    <property type="match status" value="1"/>
</dbReference>
<reference evidence="4 5" key="1">
    <citation type="journal article" date="2010" name="J. Bacteriol.">
        <title>Genome sequences of Pelagibaca bermudensis HTCC2601T and Maritimibacter alkaliphilus HTCC2654T, the type strains of two marine Roseobacter genera.</title>
        <authorList>
            <person name="Thrash J.C."/>
            <person name="Cho J.C."/>
            <person name="Ferriera S."/>
            <person name="Johnson J."/>
            <person name="Vergin K.L."/>
            <person name="Giovannoni S.J."/>
        </authorList>
    </citation>
    <scope>NUCLEOTIDE SEQUENCE [LARGE SCALE GENOMIC DNA]</scope>
    <source>
        <strain evidence="4 5">HTCC2654</strain>
    </source>
</reference>
<feature type="compositionally biased region" description="Low complexity" evidence="1">
    <location>
        <begin position="1"/>
        <end position="62"/>
    </location>
</feature>
<comment type="caution">
    <text evidence="4">The sequence shown here is derived from an EMBL/GenBank/DDBJ whole genome shotgun (WGS) entry which is preliminary data.</text>
</comment>
<evidence type="ECO:0000256" key="2">
    <source>
        <dbReference type="SAM" id="Phobius"/>
    </source>
</evidence>
<dbReference type="HOGENOM" id="CLU_047702_0_0_5"/>
<dbReference type="STRING" id="314271.RB2654_04924"/>
<feature type="compositionally biased region" description="Low complexity" evidence="1">
    <location>
        <begin position="84"/>
        <end position="97"/>
    </location>
</feature>
<name>A3VLD3_9RHOB</name>
<feature type="region of interest" description="Disordered" evidence="1">
    <location>
        <begin position="84"/>
        <end position="109"/>
    </location>
</feature>
<proteinExistence type="predicted"/>
<feature type="region of interest" description="Disordered" evidence="1">
    <location>
        <begin position="220"/>
        <end position="251"/>
    </location>
</feature>
<dbReference type="eggNOG" id="COG3087">
    <property type="taxonomic scope" value="Bacteria"/>
</dbReference>
<dbReference type="GO" id="GO:0042834">
    <property type="term" value="F:peptidoglycan binding"/>
    <property type="evidence" value="ECO:0007669"/>
    <property type="project" value="InterPro"/>
</dbReference>
<dbReference type="AlphaFoldDB" id="A3VLD3"/>
<keyword evidence="2" id="KW-0472">Membrane</keyword>
<feature type="transmembrane region" description="Helical" evidence="2">
    <location>
        <begin position="135"/>
        <end position="156"/>
    </location>
</feature>
<keyword evidence="5" id="KW-1185">Reference proteome</keyword>
<evidence type="ECO:0000313" key="5">
    <source>
        <dbReference type="Proteomes" id="UP000002931"/>
    </source>
</evidence>
<keyword evidence="2" id="KW-0812">Transmembrane</keyword>
<evidence type="ECO:0000259" key="3">
    <source>
        <dbReference type="PROSITE" id="PS51724"/>
    </source>
</evidence>
<sequence>MQRPAQPTQPARQPQQAAQGRAPQPQMQAQPQPRQPQPQARQPQPQPRQMQAQPQVRRQAPAQPAPQPHAQPYRAAPEQYANPYQQAQAQPQHGYAASHEAYGQPHYDPAPQYHEAAYYAAPDEGVADRGRVAGFMNGVGAILSIALVGGLAVWGYQLAMRDVTEVPVIAALEGPMRIQPDNPGGEDAEHQGLAVNNVTAEGAAEGPARQLVLAPPAERLEENDAPAVSSSTIEVTPTAEAGDSQPKLGTEPLDAAVSADDAEAAARAMAEQIAAGSAPLSGDEADLSMTPEAEERALAAARSGDIVQPSVPGVAASPRPRARPTDLVTRAAASPSSDALLAATREATREVAPSDIPAGTRLVQLGAFDTEDVARAEWDTLNGRFAEYLEGKSRVIEQAQSGGKTFYRLRAMGFDDLSEARRLCSALTAAKASCIPVVTR</sequence>
<dbReference type="InterPro" id="IPR007730">
    <property type="entry name" value="SPOR-like_dom"/>
</dbReference>
<dbReference type="EMBL" id="AAMT01000022">
    <property type="protein sequence ID" value="EAQ10938.1"/>
    <property type="molecule type" value="Genomic_DNA"/>
</dbReference>
<dbReference type="InterPro" id="IPR036680">
    <property type="entry name" value="SPOR-like_sf"/>
</dbReference>